<organism evidence="1 2">
    <name type="scientific">Naumannella halotolerans</name>
    <dbReference type="NCBI Taxonomy" id="993414"/>
    <lineage>
        <taxon>Bacteria</taxon>
        <taxon>Bacillati</taxon>
        <taxon>Actinomycetota</taxon>
        <taxon>Actinomycetes</taxon>
        <taxon>Propionibacteriales</taxon>
        <taxon>Propionibacteriaceae</taxon>
        <taxon>Naumannella</taxon>
    </lineage>
</organism>
<dbReference type="EMBL" id="SOAW01000001">
    <property type="protein sequence ID" value="TDT33786.1"/>
    <property type="molecule type" value="Genomic_DNA"/>
</dbReference>
<evidence type="ECO:0000313" key="1">
    <source>
        <dbReference type="EMBL" id="TDT33786.1"/>
    </source>
</evidence>
<protein>
    <submittedName>
        <fullName evidence="1">Uncharacterized protein</fullName>
    </submittedName>
</protein>
<dbReference type="Proteomes" id="UP000295371">
    <property type="component" value="Unassembled WGS sequence"/>
</dbReference>
<comment type="caution">
    <text evidence="1">The sequence shown here is derived from an EMBL/GenBank/DDBJ whole genome shotgun (WGS) entry which is preliminary data.</text>
</comment>
<name>A0A4R7JA44_9ACTN</name>
<keyword evidence="2" id="KW-1185">Reference proteome</keyword>
<evidence type="ECO:0000313" key="2">
    <source>
        <dbReference type="Proteomes" id="UP000295371"/>
    </source>
</evidence>
<sequence length="35" mass="3783">MIGSTASDELRPGFARAALMYPTLFRARARVSGGR</sequence>
<gene>
    <name evidence="1" type="ORF">CLV29_1416</name>
</gene>
<reference evidence="1 2" key="1">
    <citation type="submission" date="2019-03" db="EMBL/GenBank/DDBJ databases">
        <title>Genomic Encyclopedia of Archaeal and Bacterial Type Strains, Phase II (KMG-II): from individual species to whole genera.</title>
        <authorList>
            <person name="Goeker M."/>
        </authorList>
    </citation>
    <scope>NUCLEOTIDE SEQUENCE [LARGE SCALE GENOMIC DNA]</scope>
    <source>
        <strain evidence="1 2">DSM 24323</strain>
    </source>
</reference>
<accession>A0A4R7JA44</accession>
<proteinExistence type="predicted"/>
<dbReference type="AlphaFoldDB" id="A0A4R7JA44"/>